<protein>
    <submittedName>
        <fullName evidence="1">Uncharacterized protein</fullName>
    </submittedName>
</protein>
<proteinExistence type="predicted"/>
<name>A0ACB5PTN6_9BACT</name>
<organism evidence="1 2">
    <name type="scientific">Hymenobacter qilianensis</name>
    <dbReference type="NCBI Taxonomy" id="1385715"/>
    <lineage>
        <taxon>Bacteria</taxon>
        <taxon>Pseudomonadati</taxon>
        <taxon>Bacteroidota</taxon>
        <taxon>Cytophagia</taxon>
        <taxon>Cytophagales</taxon>
        <taxon>Hymenobacteraceae</taxon>
        <taxon>Hymenobacter</taxon>
    </lineage>
</organism>
<gene>
    <name evidence="1" type="ORF">GCM10011375_27520</name>
</gene>
<evidence type="ECO:0000313" key="2">
    <source>
        <dbReference type="Proteomes" id="UP000605392"/>
    </source>
</evidence>
<accession>A0ACB5PTN6</accession>
<reference evidence="1 2" key="1">
    <citation type="journal article" date="2019" name="Int. J. Syst. Evol. Microbiol.">
        <title>The Global Catalogue of Microorganisms (GCM) 10K type strain sequencing project: providing services to taxonomists for standard genome sequencing and annotation.</title>
        <authorList>
            <consortium name="The Broad Institute Genomics Platform"/>
            <consortium name="The Broad Institute Genome Sequencing Center for Infectious Disease"/>
            <person name="Wu L."/>
            <person name="Ma J."/>
        </authorList>
    </citation>
    <scope>NUCLEOTIDE SEQUENCE [LARGE SCALE GENOMIC DNA]</scope>
    <source>
        <strain evidence="1 2">CGMCC 1.12720</strain>
    </source>
</reference>
<comment type="caution">
    <text evidence="1">The sequence shown here is derived from an EMBL/GenBank/DDBJ whole genome shotgun (WGS) entry which is preliminary data.</text>
</comment>
<keyword evidence="2" id="KW-1185">Reference proteome</keyword>
<dbReference type="Proteomes" id="UP000605392">
    <property type="component" value="Unassembled WGS sequence"/>
</dbReference>
<sequence length="155" mass="18669">MKINSFIPFQYNNNNKYKGKIKLYLPIIDYFSVRSLKNQFKGKIGEFYRYGNYKTYHDRIYIKCLYFNHNNKKIHIEPEKIVVLKISYNDIINNSYTEYFNVTAGFGERMIKRDYESILNKSNEQFSNRIIRVEDISFEDLLTIAQDSINNIRNN</sequence>
<evidence type="ECO:0000313" key="1">
    <source>
        <dbReference type="EMBL" id="GGF70906.1"/>
    </source>
</evidence>
<dbReference type="EMBL" id="BMFN01000002">
    <property type="protein sequence ID" value="GGF70906.1"/>
    <property type="molecule type" value="Genomic_DNA"/>
</dbReference>